<gene>
    <name evidence="2" type="ORF">NBZ79_13375</name>
</gene>
<dbReference type="CDD" id="cd07251">
    <property type="entry name" value="VOC_like"/>
    <property type="match status" value="1"/>
</dbReference>
<dbReference type="InterPro" id="IPR037523">
    <property type="entry name" value="VOC_core"/>
</dbReference>
<protein>
    <submittedName>
        <fullName evidence="2">VOC family protein</fullName>
    </submittedName>
</protein>
<dbReference type="SUPFAM" id="SSF54593">
    <property type="entry name" value="Glyoxalase/Bleomycin resistance protein/Dihydroxybiphenyl dioxygenase"/>
    <property type="match status" value="1"/>
</dbReference>
<dbReference type="PROSITE" id="PS51819">
    <property type="entry name" value="VOC"/>
    <property type="match status" value="1"/>
</dbReference>
<dbReference type="PANTHER" id="PTHR36503">
    <property type="entry name" value="BLR2520 PROTEIN"/>
    <property type="match status" value="1"/>
</dbReference>
<dbReference type="PANTHER" id="PTHR36503:SF1">
    <property type="entry name" value="BLR2520 PROTEIN"/>
    <property type="match status" value="1"/>
</dbReference>
<dbReference type="Gene3D" id="3.10.180.10">
    <property type="entry name" value="2,3-Dihydroxybiphenyl 1,2-Dioxygenase, domain 1"/>
    <property type="match status" value="1"/>
</dbReference>
<dbReference type="EMBL" id="CP098747">
    <property type="protein sequence ID" value="USG60167.1"/>
    <property type="molecule type" value="Genomic_DNA"/>
</dbReference>
<organism evidence="2 3">
    <name type="scientific">Sneathiella marina</name>
    <dbReference type="NCBI Taxonomy" id="2950108"/>
    <lineage>
        <taxon>Bacteria</taxon>
        <taxon>Pseudomonadati</taxon>
        <taxon>Pseudomonadota</taxon>
        <taxon>Alphaproteobacteria</taxon>
        <taxon>Sneathiellales</taxon>
        <taxon>Sneathiellaceae</taxon>
        <taxon>Sneathiella</taxon>
    </lineage>
</organism>
<name>A0ABY4W2Q6_9PROT</name>
<evidence type="ECO:0000259" key="1">
    <source>
        <dbReference type="PROSITE" id="PS51819"/>
    </source>
</evidence>
<proteinExistence type="predicted"/>
<dbReference type="RefSeq" id="WP_251932974.1">
    <property type="nucleotide sequence ID" value="NZ_CP098747.1"/>
</dbReference>
<reference evidence="2" key="1">
    <citation type="submission" date="2022-06" db="EMBL/GenBank/DDBJ databases">
        <title>Sneathiella actinostolidae sp. nov., isolated from a sea anemonein the Western Pacific Ocean.</title>
        <authorList>
            <person name="Wei M.J."/>
        </authorList>
    </citation>
    <scope>NUCLEOTIDE SEQUENCE</scope>
    <source>
        <strain evidence="2">PHK-P5</strain>
    </source>
</reference>
<dbReference type="Proteomes" id="UP001056291">
    <property type="component" value="Chromosome"/>
</dbReference>
<evidence type="ECO:0000313" key="3">
    <source>
        <dbReference type="Proteomes" id="UP001056291"/>
    </source>
</evidence>
<evidence type="ECO:0000313" key="2">
    <source>
        <dbReference type="EMBL" id="USG60167.1"/>
    </source>
</evidence>
<sequence length="136" mass="14840">MKPRISMVSLAVQDLEKSINFYRDGLGLPMIESPPTVAFFDLNGTWLGLCERSALANDATVSPIGSGYSGFNLCHNVMTEGEVDKLMAEALEVGATEVKSPQKAHWGGYHGYFADPDGHLWEIAHNPFGWVGPKDD</sequence>
<feature type="domain" description="VOC" evidence="1">
    <location>
        <begin position="4"/>
        <end position="126"/>
    </location>
</feature>
<dbReference type="InterPro" id="IPR029068">
    <property type="entry name" value="Glyas_Bleomycin-R_OHBP_Dase"/>
</dbReference>
<dbReference type="InterPro" id="IPR004360">
    <property type="entry name" value="Glyas_Fos-R_dOase_dom"/>
</dbReference>
<accession>A0ABY4W2Q6</accession>
<keyword evidence="3" id="KW-1185">Reference proteome</keyword>
<dbReference type="Pfam" id="PF00903">
    <property type="entry name" value="Glyoxalase"/>
    <property type="match status" value="1"/>
</dbReference>